<gene>
    <name evidence="2" type="ORF">Kpho02_38380</name>
</gene>
<organism evidence="2 3">
    <name type="scientific">Kitasatospora phosalacinea</name>
    <dbReference type="NCBI Taxonomy" id="2065"/>
    <lineage>
        <taxon>Bacteria</taxon>
        <taxon>Bacillati</taxon>
        <taxon>Actinomycetota</taxon>
        <taxon>Actinomycetes</taxon>
        <taxon>Kitasatosporales</taxon>
        <taxon>Streptomycetaceae</taxon>
        <taxon>Kitasatospora</taxon>
    </lineage>
</organism>
<reference evidence="2" key="1">
    <citation type="submission" date="2023-02" db="EMBL/GenBank/DDBJ databases">
        <title>Kitasatospora phosalacinea NBRC 14627.</title>
        <authorList>
            <person name="Ichikawa N."/>
            <person name="Sato H."/>
            <person name="Tonouchi N."/>
        </authorList>
    </citation>
    <scope>NUCLEOTIDE SEQUENCE</scope>
    <source>
        <strain evidence="2">NBRC 14627</strain>
    </source>
</reference>
<keyword evidence="1" id="KW-0472">Membrane</keyword>
<name>A0A9W6V132_9ACTN</name>
<feature type="transmembrane region" description="Helical" evidence="1">
    <location>
        <begin position="32"/>
        <end position="52"/>
    </location>
</feature>
<accession>A0A9W6V132</accession>
<sequence length="189" mass="19593">MEKLLWGPIGGVVAVLLLWGVLALHDGPARPVGFVGFLLVVALGVTGVIRLVKDDEAPAALAVMLLYSAWIALFIAVLGVQEQQILHDRGTTSNATVVRAIVTSDPMGGVGPSVTAVDVELDDGSVLHGISTKGDHPALGDRLQVTRDPRGTVGTRLGPRPDAPDRTVPVVLLSFMGLCALCALLAPGD</sequence>
<dbReference type="RefSeq" id="WP_285737301.1">
    <property type="nucleotide sequence ID" value="NZ_BSSA01000012.1"/>
</dbReference>
<dbReference type="EMBL" id="BSSA01000012">
    <property type="protein sequence ID" value="GLW71539.1"/>
    <property type="molecule type" value="Genomic_DNA"/>
</dbReference>
<feature type="transmembrane region" description="Helical" evidence="1">
    <location>
        <begin position="167"/>
        <end position="186"/>
    </location>
</feature>
<protein>
    <submittedName>
        <fullName evidence="2">Uncharacterized protein</fullName>
    </submittedName>
</protein>
<keyword evidence="1" id="KW-0812">Transmembrane</keyword>
<dbReference type="AlphaFoldDB" id="A0A9W6V132"/>
<proteinExistence type="predicted"/>
<comment type="caution">
    <text evidence="2">The sequence shown here is derived from an EMBL/GenBank/DDBJ whole genome shotgun (WGS) entry which is preliminary data.</text>
</comment>
<feature type="transmembrane region" description="Helical" evidence="1">
    <location>
        <begin position="58"/>
        <end position="80"/>
    </location>
</feature>
<evidence type="ECO:0000313" key="2">
    <source>
        <dbReference type="EMBL" id="GLW71539.1"/>
    </source>
</evidence>
<feature type="transmembrane region" description="Helical" evidence="1">
    <location>
        <begin position="6"/>
        <end position="25"/>
    </location>
</feature>
<dbReference type="Proteomes" id="UP001165041">
    <property type="component" value="Unassembled WGS sequence"/>
</dbReference>
<evidence type="ECO:0000313" key="3">
    <source>
        <dbReference type="Proteomes" id="UP001165041"/>
    </source>
</evidence>
<evidence type="ECO:0000256" key="1">
    <source>
        <dbReference type="SAM" id="Phobius"/>
    </source>
</evidence>
<keyword evidence="1" id="KW-1133">Transmembrane helix</keyword>